<dbReference type="EMBL" id="CP032382">
    <property type="protein sequence ID" value="AYB34437.1"/>
    <property type="molecule type" value="Genomic_DNA"/>
</dbReference>
<keyword evidence="9" id="KW-1185">Reference proteome</keyword>
<keyword evidence="4" id="KW-0378">Hydrolase</keyword>
<dbReference type="Pfam" id="PF00293">
    <property type="entry name" value="NUDIX"/>
    <property type="match status" value="1"/>
</dbReference>
<evidence type="ECO:0000256" key="3">
    <source>
        <dbReference type="ARBA" id="ARBA00022723"/>
    </source>
</evidence>
<reference evidence="9" key="1">
    <citation type="submission" date="2018-09" db="EMBL/GenBank/DDBJ databases">
        <title>Chryseolinea sp. KIS68-18 isolated from soil.</title>
        <authorList>
            <person name="Weon H.-Y."/>
            <person name="Kwon S.-W."/>
            <person name="Lee S.A."/>
        </authorList>
    </citation>
    <scope>NUCLEOTIDE SEQUENCE [LARGE SCALE GENOMIC DNA]</scope>
    <source>
        <strain evidence="9">KIS68-18</strain>
    </source>
</reference>
<keyword evidence="5" id="KW-0460">Magnesium</keyword>
<dbReference type="KEGG" id="chk:D4L85_29375"/>
<evidence type="ECO:0000313" key="8">
    <source>
        <dbReference type="EMBL" id="AYB34437.1"/>
    </source>
</evidence>
<comment type="cofactor">
    <cofactor evidence="1">
        <name>Mn(2+)</name>
        <dbReference type="ChEBI" id="CHEBI:29035"/>
    </cofactor>
</comment>
<comment type="cofactor">
    <cofactor evidence="2">
        <name>Mg(2+)</name>
        <dbReference type="ChEBI" id="CHEBI:18420"/>
    </cofactor>
</comment>
<feature type="domain" description="Nudix hydrolase" evidence="7">
    <location>
        <begin position="42"/>
        <end position="175"/>
    </location>
</feature>
<dbReference type="PROSITE" id="PS51462">
    <property type="entry name" value="NUDIX"/>
    <property type="match status" value="1"/>
</dbReference>
<dbReference type="InterPro" id="IPR000086">
    <property type="entry name" value="NUDIX_hydrolase_dom"/>
</dbReference>
<dbReference type="CDD" id="cd03426">
    <property type="entry name" value="NUDIX_CoAse_Nudt7"/>
    <property type="match status" value="1"/>
</dbReference>
<evidence type="ECO:0000256" key="2">
    <source>
        <dbReference type="ARBA" id="ARBA00001946"/>
    </source>
</evidence>
<dbReference type="GO" id="GO:0010945">
    <property type="term" value="F:coenzyme A diphosphatase activity"/>
    <property type="evidence" value="ECO:0007669"/>
    <property type="project" value="InterPro"/>
</dbReference>
<keyword evidence="6" id="KW-0464">Manganese</keyword>
<evidence type="ECO:0000256" key="4">
    <source>
        <dbReference type="ARBA" id="ARBA00022801"/>
    </source>
</evidence>
<proteinExistence type="predicted"/>
<keyword evidence="3" id="KW-0479">Metal-binding</keyword>
<dbReference type="RefSeq" id="WP_119757696.1">
    <property type="nucleotide sequence ID" value="NZ_CP032382.1"/>
</dbReference>
<evidence type="ECO:0000256" key="1">
    <source>
        <dbReference type="ARBA" id="ARBA00001936"/>
    </source>
</evidence>
<name>A0A385SW95_9BACT</name>
<dbReference type="GO" id="GO:0046872">
    <property type="term" value="F:metal ion binding"/>
    <property type="evidence" value="ECO:0007669"/>
    <property type="project" value="UniProtKB-KW"/>
</dbReference>
<gene>
    <name evidence="8" type="ORF">D4L85_29375</name>
</gene>
<evidence type="ECO:0000256" key="6">
    <source>
        <dbReference type="ARBA" id="ARBA00023211"/>
    </source>
</evidence>
<protein>
    <submittedName>
        <fullName evidence="8">CoA pyrophosphatase</fullName>
    </submittedName>
</protein>
<sequence>MEWVEKLKARLQLPLPGPAAHEPLRATPVGQPMPDFGHRLPPKPGGVLILLYEEDGVVKFPLTKRQEYPGAHSGQISFPGGKAEPGESGIQTALREAHEEIGVGLEGIDVLGTLTNFFVIPSNFMVTPVVAYSPVVPAFMRSEYEVARILACRVSDLLKEDAVTEKEILAAGKIRMLAPHFELEGETVWGATAMMLNEFRLVWWDVVGEKKV</sequence>
<accession>A0A385SW95</accession>
<organism evidence="8 9">
    <name type="scientific">Chryseolinea soli</name>
    <dbReference type="NCBI Taxonomy" id="2321403"/>
    <lineage>
        <taxon>Bacteria</taxon>
        <taxon>Pseudomonadati</taxon>
        <taxon>Bacteroidota</taxon>
        <taxon>Cytophagia</taxon>
        <taxon>Cytophagales</taxon>
        <taxon>Fulvivirgaceae</taxon>
        <taxon>Chryseolinea</taxon>
    </lineage>
</organism>
<dbReference type="InterPro" id="IPR020084">
    <property type="entry name" value="NUDIX_hydrolase_CS"/>
</dbReference>
<dbReference type="PANTHER" id="PTHR12992">
    <property type="entry name" value="NUDIX HYDROLASE"/>
    <property type="match status" value="1"/>
</dbReference>
<dbReference type="Gene3D" id="3.90.79.10">
    <property type="entry name" value="Nucleoside Triphosphate Pyrophosphohydrolase"/>
    <property type="match status" value="1"/>
</dbReference>
<dbReference type="InterPro" id="IPR015797">
    <property type="entry name" value="NUDIX_hydrolase-like_dom_sf"/>
</dbReference>
<dbReference type="OrthoDB" id="9802805at2"/>
<dbReference type="SUPFAM" id="SSF55811">
    <property type="entry name" value="Nudix"/>
    <property type="match status" value="1"/>
</dbReference>
<dbReference type="InterPro" id="IPR045121">
    <property type="entry name" value="CoAse"/>
</dbReference>
<dbReference type="Proteomes" id="UP000266183">
    <property type="component" value="Chromosome"/>
</dbReference>
<dbReference type="AlphaFoldDB" id="A0A385SW95"/>
<evidence type="ECO:0000256" key="5">
    <source>
        <dbReference type="ARBA" id="ARBA00022842"/>
    </source>
</evidence>
<dbReference type="PANTHER" id="PTHR12992:SF11">
    <property type="entry name" value="MITOCHONDRIAL COENZYME A DIPHOSPHATASE NUDT8"/>
    <property type="match status" value="1"/>
</dbReference>
<evidence type="ECO:0000313" key="9">
    <source>
        <dbReference type="Proteomes" id="UP000266183"/>
    </source>
</evidence>
<evidence type="ECO:0000259" key="7">
    <source>
        <dbReference type="PROSITE" id="PS51462"/>
    </source>
</evidence>
<dbReference type="PROSITE" id="PS00893">
    <property type="entry name" value="NUDIX_BOX"/>
    <property type="match status" value="1"/>
</dbReference>